<dbReference type="SUPFAM" id="SSF109854">
    <property type="entry name" value="DinB/YfiT-like putative metalloenzymes"/>
    <property type="match status" value="1"/>
</dbReference>
<dbReference type="Gene3D" id="1.20.120.450">
    <property type="entry name" value="dinb family like domain"/>
    <property type="match status" value="1"/>
</dbReference>
<dbReference type="Proteomes" id="UP000632740">
    <property type="component" value="Unassembled WGS sequence"/>
</dbReference>
<keyword evidence="3" id="KW-1185">Reference proteome</keyword>
<dbReference type="InterPro" id="IPR024775">
    <property type="entry name" value="DinB-like"/>
</dbReference>
<comment type="caution">
    <text evidence="2">The sequence shown here is derived from an EMBL/GenBank/DDBJ whole genome shotgun (WGS) entry which is preliminary data.</text>
</comment>
<dbReference type="Pfam" id="PF12867">
    <property type="entry name" value="DinB_2"/>
    <property type="match status" value="1"/>
</dbReference>
<evidence type="ECO:0000313" key="2">
    <source>
        <dbReference type="EMBL" id="GIG23725.1"/>
    </source>
</evidence>
<evidence type="ECO:0000259" key="1">
    <source>
        <dbReference type="Pfam" id="PF12867"/>
    </source>
</evidence>
<dbReference type="EMBL" id="BONK01000024">
    <property type="protein sequence ID" value="GIG23725.1"/>
    <property type="molecule type" value="Genomic_DNA"/>
</dbReference>
<sequence length="255" mass="28704">MDFEDRQRSALENVDMTGSLFTRVDFTGSRFRAVALHGVVMRDIEVSDTTIDGEIGSLVVNGVDVAPLVEAELDRRHPERPLFRPTAADGFRAAWDVNERLWADTVARARLLPDGQLHESVGGEWSFVQTLRHLAFVSESWVGRGVLGDPSPWHPLSLPWDQMEFRDGVPHDRDAPATLDDALALRLEAMALVRSVVDGLTDDQLDVPGEPLVGPGWPDEGEVLSPRQCLRVVLNEEWWHRRYAERDLTVLEELR</sequence>
<accession>A0A919P6N5</accession>
<name>A0A919P6N5_9CELL</name>
<protein>
    <recommendedName>
        <fullName evidence="1">DinB-like domain-containing protein</fullName>
    </recommendedName>
</protein>
<organism evidence="2 3">
    <name type="scientific">Cellulomonas chitinilytica</name>
    <dbReference type="NCBI Taxonomy" id="398759"/>
    <lineage>
        <taxon>Bacteria</taxon>
        <taxon>Bacillati</taxon>
        <taxon>Actinomycetota</taxon>
        <taxon>Actinomycetes</taxon>
        <taxon>Micrococcales</taxon>
        <taxon>Cellulomonadaceae</taxon>
        <taxon>Cellulomonas</taxon>
    </lineage>
</organism>
<evidence type="ECO:0000313" key="3">
    <source>
        <dbReference type="Proteomes" id="UP000632740"/>
    </source>
</evidence>
<dbReference type="AlphaFoldDB" id="A0A919P6N5"/>
<dbReference type="InterPro" id="IPR034660">
    <property type="entry name" value="DinB/YfiT-like"/>
</dbReference>
<reference evidence="2" key="1">
    <citation type="submission" date="2021-01" db="EMBL/GenBank/DDBJ databases">
        <title>Whole genome shotgun sequence of Cellulomonas chitinilytica NBRC 110799.</title>
        <authorList>
            <person name="Komaki H."/>
            <person name="Tamura T."/>
        </authorList>
    </citation>
    <scope>NUCLEOTIDE SEQUENCE</scope>
    <source>
        <strain evidence="2">NBRC 110799</strain>
    </source>
</reference>
<gene>
    <name evidence="2" type="ORF">Cch01nite_44490</name>
</gene>
<dbReference type="RefSeq" id="WP_203758730.1">
    <property type="nucleotide sequence ID" value="NZ_BONK01000024.1"/>
</dbReference>
<proteinExistence type="predicted"/>
<feature type="domain" description="DinB-like" evidence="1">
    <location>
        <begin position="99"/>
        <end position="243"/>
    </location>
</feature>